<keyword evidence="3" id="KW-1185">Reference proteome</keyword>
<dbReference type="InParanoid" id="K4AGP9"/>
<reference evidence="2" key="2">
    <citation type="submission" date="2018-08" db="UniProtKB">
        <authorList>
            <consortium name="EnsemblPlants"/>
        </authorList>
    </citation>
    <scope>IDENTIFICATION</scope>
    <source>
        <strain evidence="2">Yugu1</strain>
    </source>
</reference>
<keyword evidence="1" id="KW-0812">Transmembrane</keyword>
<dbReference type="GO" id="GO:0017056">
    <property type="term" value="F:structural constituent of nuclear pore"/>
    <property type="evidence" value="ECO:0007669"/>
    <property type="project" value="InterPro"/>
</dbReference>
<evidence type="ECO:0000313" key="3">
    <source>
        <dbReference type="Proteomes" id="UP000004995"/>
    </source>
</evidence>
<dbReference type="PANTHER" id="PTHR31431:SF1">
    <property type="entry name" value="NUCLEOPORIN NUP188"/>
    <property type="match status" value="1"/>
</dbReference>
<dbReference type="EnsemblPlants" id="KQK89487">
    <property type="protein sequence ID" value="KQK89487"/>
    <property type="gene ID" value="SETIT_038056mg"/>
</dbReference>
<dbReference type="InterPro" id="IPR044840">
    <property type="entry name" value="Nup188"/>
</dbReference>
<dbReference type="EMBL" id="AGNK02005735">
    <property type="status" value="NOT_ANNOTATED_CDS"/>
    <property type="molecule type" value="Genomic_DNA"/>
</dbReference>
<protein>
    <submittedName>
        <fullName evidence="2">Uncharacterized protein</fullName>
    </submittedName>
</protein>
<evidence type="ECO:0000313" key="2">
    <source>
        <dbReference type="EnsemblPlants" id="KQK89487"/>
    </source>
</evidence>
<dbReference type="AlphaFoldDB" id="K4AGP9"/>
<keyword evidence="1" id="KW-1133">Transmembrane helix</keyword>
<accession>K4AGP9</accession>
<proteinExistence type="predicted"/>
<dbReference type="PANTHER" id="PTHR31431">
    <property type="entry name" value="NUCLEOPORIN NUP188 HOMOLOG"/>
    <property type="match status" value="1"/>
</dbReference>
<reference evidence="3" key="1">
    <citation type="journal article" date="2012" name="Nat. Biotechnol.">
        <title>Reference genome sequence of the model plant Setaria.</title>
        <authorList>
            <person name="Bennetzen J.L."/>
            <person name="Schmutz J."/>
            <person name="Wang H."/>
            <person name="Percifield R."/>
            <person name="Hawkins J."/>
            <person name="Pontaroli A.C."/>
            <person name="Estep M."/>
            <person name="Feng L."/>
            <person name="Vaughn J.N."/>
            <person name="Grimwood J."/>
            <person name="Jenkins J."/>
            <person name="Barry K."/>
            <person name="Lindquist E."/>
            <person name="Hellsten U."/>
            <person name="Deshpande S."/>
            <person name="Wang X."/>
            <person name="Wu X."/>
            <person name="Mitros T."/>
            <person name="Triplett J."/>
            <person name="Yang X."/>
            <person name="Ye C.Y."/>
            <person name="Mauro-Herrera M."/>
            <person name="Wang L."/>
            <person name="Li P."/>
            <person name="Sharma M."/>
            <person name="Sharma R."/>
            <person name="Ronald P.C."/>
            <person name="Panaud O."/>
            <person name="Kellogg E.A."/>
            <person name="Brutnell T.P."/>
            <person name="Doust A.N."/>
            <person name="Tuskan G.A."/>
            <person name="Rokhsar D."/>
            <person name="Devos K.M."/>
        </authorList>
    </citation>
    <scope>NUCLEOTIDE SEQUENCE [LARGE SCALE GENOMIC DNA]</scope>
    <source>
        <strain evidence="3">cv. Yugu1</strain>
    </source>
</reference>
<dbReference type="Proteomes" id="UP000004995">
    <property type="component" value="Unassembled WGS sequence"/>
</dbReference>
<dbReference type="eggNOG" id="ENOG502R1J5">
    <property type="taxonomic scope" value="Eukaryota"/>
</dbReference>
<dbReference type="Gramene" id="KQK89487">
    <property type="protein sequence ID" value="KQK89487"/>
    <property type="gene ID" value="SETIT_038056mg"/>
</dbReference>
<name>K4AGP9_SETIT</name>
<sequence>MLFAASEGNGDCSLLTTSVLDFATQVLRKGAAADDIISPLIVFSIQYIMVNHMNWKYKKYSRWKTTLRVFELVKTCIHVKPFSSKLGGIIWEILLYDSSVHSVLWSILSLATQLLEVRMFLL</sequence>
<evidence type="ECO:0000256" key="1">
    <source>
        <dbReference type="SAM" id="Phobius"/>
    </source>
</evidence>
<dbReference type="STRING" id="4555.K4AGP9"/>
<organism evidence="2 3">
    <name type="scientific">Setaria italica</name>
    <name type="common">Foxtail millet</name>
    <name type="synonym">Panicum italicum</name>
    <dbReference type="NCBI Taxonomy" id="4555"/>
    <lineage>
        <taxon>Eukaryota</taxon>
        <taxon>Viridiplantae</taxon>
        <taxon>Streptophyta</taxon>
        <taxon>Embryophyta</taxon>
        <taxon>Tracheophyta</taxon>
        <taxon>Spermatophyta</taxon>
        <taxon>Magnoliopsida</taxon>
        <taxon>Liliopsida</taxon>
        <taxon>Poales</taxon>
        <taxon>Poaceae</taxon>
        <taxon>PACMAD clade</taxon>
        <taxon>Panicoideae</taxon>
        <taxon>Panicodae</taxon>
        <taxon>Paniceae</taxon>
        <taxon>Cenchrinae</taxon>
        <taxon>Setaria</taxon>
    </lineage>
</organism>
<dbReference type="HOGENOM" id="CLU_2030757_0_0_1"/>
<keyword evidence="1" id="KW-0472">Membrane</keyword>
<feature type="transmembrane region" description="Helical" evidence="1">
    <location>
        <begin position="36"/>
        <end position="55"/>
    </location>
</feature>